<evidence type="ECO:0000259" key="5">
    <source>
        <dbReference type="Pfam" id="PF23565"/>
    </source>
</evidence>
<feature type="domain" description="RNA polymerase II assembly factor Rtp1 C-terminal" evidence="3">
    <location>
        <begin position="916"/>
        <end position="944"/>
    </location>
</feature>
<organism evidence="7 8">
    <name type="scientific">Myxozyma melibiosi</name>
    <dbReference type="NCBI Taxonomy" id="54550"/>
    <lineage>
        <taxon>Eukaryota</taxon>
        <taxon>Fungi</taxon>
        <taxon>Dikarya</taxon>
        <taxon>Ascomycota</taxon>
        <taxon>Saccharomycotina</taxon>
        <taxon>Lipomycetes</taxon>
        <taxon>Lipomycetales</taxon>
        <taxon>Lipomycetaceae</taxon>
        <taxon>Myxozyma</taxon>
    </lineage>
</organism>
<evidence type="ECO:0008006" key="9">
    <source>
        <dbReference type="Google" id="ProtNLM"/>
    </source>
</evidence>
<dbReference type="InterPro" id="IPR011989">
    <property type="entry name" value="ARM-like"/>
</dbReference>
<dbReference type="PANTHER" id="PTHR20959:SF1">
    <property type="entry name" value="TRANSPORT AND GOLGI ORGANIZATION PROTEIN 6 HOMOLOG"/>
    <property type="match status" value="1"/>
</dbReference>
<comment type="similarity">
    <text evidence="1">Belongs to the Tango6 family.</text>
</comment>
<keyword evidence="8" id="KW-1185">Reference proteome</keyword>
<dbReference type="SUPFAM" id="SSF48371">
    <property type="entry name" value="ARM repeat"/>
    <property type="match status" value="2"/>
</dbReference>
<feature type="compositionally biased region" description="Acidic residues" evidence="2">
    <location>
        <begin position="604"/>
        <end position="623"/>
    </location>
</feature>
<comment type="caution">
    <text evidence="7">The sequence shown here is derived from an EMBL/GenBank/DDBJ whole genome shotgun (WGS) entry which is preliminary data.</text>
</comment>
<dbReference type="RefSeq" id="XP_064768527.1">
    <property type="nucleotide sequence ID" value="XM_064914481.1"/>
</dbReference>
<proteinExistence type="inferred from homology"/>
<dbReference type="GeneID" id="90039993"/>
<evidence type="ECO:0000259" key="3">
    <source>
        <dbReference type="Pfam" id="PF10304"/>
    </source>
</evidence>
<evidence type="ECO:0000256" key="2">
    <source>
        <dbReference type="SAM" id="MobiDB-lite"/>
    </source>
</evidence>
<dbReference type="Pfam" id="PF25267">
    <property type="entry name" value="TANGO6_N"/>
    <property type="match status" value="1"/>
</dbReference>
<gene>
    <name evidence="7" type="ORF">BZA70DRAFT_295279</name>
</gene>
<dbReference type="Pfam" id="PF10304">
    <property type="entry name" value="RTP1_C2"/>
    <property type="match status" value="1"/>
</dbReference>
<accession>A0ABR1F6M4</accession>
<feature type="domain" description="TANGO6 HEAT repeat" evidence="5">
    <location>
        <begin position="269"/>
        <end position="513"/>
    </location>
</feature>
<dbReference type="InterPro" id="IPR057347">
    <property type="entry name" value="TANGO6_N"/>
</dbReference>
<evidence type="ECO:0000256" key="1">
    <source>
        <dbReference type="ARBA" id="ARBA00005724"/>
    </source>
</evidence>
<dbReference type="EMBL" id="JBBJBU010000005">
    <property type="protein sequence ID" value="KAK7205494.1"/>
    <property type="molecule type" value="Genomic_DNA"/>
</dbReference>
<dbReference type="InterPro" id="IPR057407">
    <property type="entry name" value="HEAT_TANGO6"/>
</dbReference>
<dbReference type="InterPro" id="IPR019414">
    <property type="entry name" value="Rtp1_C2"/>
</dbReference>
<reference evidence="7 8" key="1">
    <citation type="submission" date="2024-03" db="EMBL/GenBank/DDBJ databases">
        <title>Genome-scale model development and genomic sequencing of the oleaginous clade Lipomyces.</title>
        <authorList>
            <consortium name="Lawrence Berkeley National Laboratory"/>
            <person name="Czajka J.J."/>
            <person name="Han Y."/>
            <person name="Kim J."/>
            <person name="Mondo S.J."/>
            <person name="Hofstad B.A."/>
            <person name="Robles A."/>
            <person name="Haridas S."/>
            <person name="Riley R."/>
            <person name="LaButti K."/>
            <person name="Pangilinan J."/>
            <person name="Andreopoulos W."/>
            <person name="Lipzen A."/>
            <person name="Yan J."/>
            <person name="Wang M."/>
            <person name="Ng V."/>
            <person name="Grigoriev I.V."/>
            <person name="Spatafora J.W."/>
            <person name="Magnuson J.K."/>
            <person name="Baker S.E."/>
            <person name="Pomraning K.R."/>
        </authorList>
    </citation>
    <scope>NUCLEOTIDE SEQUENCE [LARGE SCALE GENOMIC DNA]</scope>
    <source>
        <strain evidence="7 8">Phaff 52-87</strain>
    </source>
</reference>
<dbReference type="Pfam" id="PF23565">
    <property type="entry name" value="ARM_TANGO6"/>
    <property type="match status" value="1"/>
</dbReference>
<dbReference type="Pfam" id="PF10363">
    <property type="entry name" value="RTP1_C1"/>
    <property type="match status" value="1"/>
</dbReference>
<feature type="domain" description="RNA polymerase II assembly factor Rtp1 C-terminal" evidence="4">
    <location>
        <begin position="707"/>
        <end position="815"/>
    </location>
</feature>
<dbReference type="InterPro" id="IPR039600">
    <property type="entry name" value="TANGO6/Rtp1"/>
</dbReference>
<evidence type="ECO:0000259" key="4">
    <source>
        <dbReference type="Pfam" id="PF10363"/>
    </source>
</evidence>
<evidence type="ECO:0000259" key="6">
    <source>
        <dbReference type="Pfam" id="PF25267"/>
    </source>
</evidence>
<evidence type="ECO:0000313" key="8">
    <source>
        <dbReference type="Proteomes" id="UP001498771"/>
    </source>
</evidence>
<dbReference type="Gene3D" id="1.25.10.10">
    <property type="entry name" value="Leucine-rich Repeat Variant"/>
    <property type="match status" value="1"/>
</dbReference>
<name>A0ABR1F6M4_9ASCO</name>
<feature type="domain" description="TANGO6 N-terminal" evidence="6">
    <location>
        <begin position="87"/>
        <end position="219"/>
    </location>
</feature>
<evidence type="ECO:0000313" key="7">
    <source>
        <dbReference type="EMBL" id="KAK7205494.1"/>
    </source>
</evidence>
<dbReference type="InterPro" id="IPR019451">
    <property type="entry name" value="Rtp1_C1"/>
</dbReference>
<dbReference type="PANTHER" id="PTHR20959">
    <property type="entry name" value="TRANSPORT AND GOLGI ORGANIZATION PROTEIN 6 FAMILY MEMBER"/>
    <property type="match status" value="1"/>
</dbReference>
<protein>
    <recommendedName>
        <fullName evidence="9">RNA polymerase II assembly factor Rtp1 C-terminal domain-containing protein</fullName>
    </recommendedName>
</protein>
<feature type="region of interest" description="Disordered" evidence="2">
    <location>
        <begin position="584"/>
        <end position="628"/>
    </location>
</feature>
<dbReference type="Proteomes" id="UP001498771">
    <property type="component" value="Unassembled WGS sequence"/>
</dbReference>
<dbReference type="InterPro" id="IPR016024">
    <property type="entry name" value="ARM-type_fold"/>
</dbReference>
<sequence length="957" mass="105675">MAPALEKQLQEASKVVSKAAWIHSTESTESAYARLSEYIQVLKSEDDDIAEQRDTISTVELKTEAEPEVKREEGGIVKVEDPELYVAQHLTDLLRRIDEASREDQARSPGVFSIALGDMKTVGALIDLIIIDCVYPALAPGVGLPLQKRLKDGLTRQNQMVRTGRTEILRMIVDLLVAIVASEDDLSDIIMGGQYATDIICGLIELGYDESHAGENQSNYRKKLIDFFSRIQTYNLLVYITTLMQKDSPPWFMAILTRTLAMIPVTRTDDGVKALIEMIGGLRDDEHISVEKLDRAAKILCSVPKGIEPKVYFSTVCSQLLAILDTKGQKLLVTSVIQVIMSMQKMRSRVVQDLIFSPILSSIAPPSTPIKSEKDVLVSDTDLTKAISRLSLLIRSADPETTSNLLSSLVHSLWGLMCFQKKTSRSVDLAKSLLSIYIKMGDADSIIEDLVSHLYYDGEKNWKFGDGDSGGVEIRKRGLVGTSQSDMQAGLVGIDELDMRVGLLMDLINEVEKAALRSIFLKTVRRWLARRREVEADPFIVFVDLRLLEGLLDKHKSEIIESPTEIITLVSSILDEYIESLDQKQQQNSKPLAEQLAEITKPTEDDEDADSDDEDEEKEEENTSSETVSVALSLLTAIVSESMIGTSSLSDDDQRILKSLGHSLKYIAEHGTQNVSSSAETLAILLNETDIPTARSKSNMSASQQTYQTALTNLQDPLIPVRAHGLHLLRNLIVARDPVINVSSVLNVYMNTLNDEDSFIYLNSIKGLQALTDVHGMEVIRPLIAKYTSAGKSPTLDERLRIGEAILRTIQRLGDALTGKSADIIMHAMISTVANRKLDTRLRSSALSILGMACEVNPIGIKAWVKDGIECALGVLTFEKTGDDKAPLRRAAVVLIGSLFKGVTSLAEFPKEFAKDVVRTMRYIRTSDEDALVRVQCGNVLDILGDMIADEFSSSLS</sequence>